<protein>
    <submittedName>
        <fullName evidence="1">Uncharacterized protein</fullName>
    </submittedName>
</protein>
<proteinExistence type="predicted"/>
<dbReference type="EMBL" id="JACGWO010000006">
    <property type="protein sequence ID" value="KAK4425236.1"/>
    <property type="molecule type" value="Genomic_DNA"/>
</dbReference>
<gene>
    <name evidence="1" type="ORF">Salat_1717500</name>
</gene>
<reference evidence="1" key="2">
    <citation type="journal article" date="2024" name="Plant">
        <title>Genomic evolution and insights into agronomic trait innovations of Sesamum species.</title>
        <authorList>
            <person name="Miao H."/>
            <person name="Wang L."/>
            <person name="Qu L."/>
            <person name="Liu H."/>
            <person name="Sun Y."/>
            <person name="Le M."/>
            <person name="Wang Q."/>
            <person name="Wei S."/>
            <person name="Zheng Y."/>
            <person name="Lin W."/>
            <person name="Duan Y."/>
            <person name="Cao H."/>
            <person name="Xiong S."/>
            <person name="Wang X."/>
            <person name="Wei L."/>
            <person name="Li C."/>
            <person name="Ma Q."/>
            <person name="Ju M."/>
            <person name="Zhao R."/>
            <person name="Li G."/>
            <person name="Mu C."/>
            <person name="Tian Q."/>
            <person name="Mei H."/>
            <person name="Zhang T."/>
            <person name="Gao T."/>
            <person name="Zhang H."/>
        </authorList>
    </citation>
    <scope>NUCLEOTIDE SEQUENCE</scope>
    <source>
        <strain evidence="1">3651</strain>
    </source>
</reference>
<dbReference type="Proteomes" id="UP001293254">
    <property type="component" value="Unassembled WGS sequence"/>
</dbReference>
<organism evidence="1 2">
    <name type="scientific">Sesamum alatum</name>
    <dbReference type="NCBI Taxonomy" id="300844"/>
    <lineage>
        <taxon>Eukaryota</taxon>
        <taxon>Viridiplantae</taxon>
        <taxon>Streptophyta</taxon>
        <taxon>Embryophyta</taxon>
        <taxon>Tracheophyta</taxon>
        <taxon>Spermatophyta</taxon>
        <taxon>Magnoliopsida</taxon>
        <taxon>eudicotyledons</taxon>
        <taxon>Gunneridae</taxon>
        <taxon>Pentapetalae</taxon>
        <taxon>asterids</taxon>
        <taxon>lamiids</taxon>
        <taxon>Lamiales</taxon>
        <taxon>Pedaliaceae</taxon>
        <taxon>Sesamum</taxon>
    </lineage>
</organism>
<comment type="caution">
    <text evidence="1">The sequence shown here is derived from an EMBL/GenBank/DDBJ whole genome shotgun (WGS) entry which is preliminary data.</text>
</comment>
<reference evidence="1" key="1">
    <citation type="submission" date="2020-06" db="EMBL/GenBank/DDBJ databases">
        <authorList>
            <person name="Li T."/>
            <person name="Hu X."/>
            <person name="Zhang T."/>
            <person name="Song X."/>
            <person name="Zhang H."/>
            <person name="Dai N."/>
            <person name="Sheng W."/>
            <person name="Hou X."/>
            <person name="Wei L."/>
        </authorList>
    </citation>
    <scope>NUCLEOTIDE SEQUENCE</scope>
    <source>
        <strain evidence="1">3651</strain>
        <tissue evidence="1">Leaf</tissue>
    </source>
</reference>
<evidence type="ECO:0000313" key="2">
    <source>
        <dbReference type="Proteomes" id="UP001293254"/>
    </source>
</evidence>
<evidence type="ECO:0000313" key="1">
    <source>
        <dbReference type="EMBL" id="KAK4425236.1"/>
    </source>
</evidence>
<dbReference type="AlphaFoldDB" id="A0AAE1Y8N6"/>
<sequence length="137" mass="15761">MAAYGFYCRQKLFYCEHWSSKIECTFVESLLEHRRKGSFHHDRTNDHAVLCSLFDINAKFGCQLSDCGSDDNLEHEEDFFDPNGTCTDDGWVHESHHLFKNLRSMNHTAIWIATVATIHRGGHLSKNVMLLTLISTV</sequence>
<accession>A0AAE1Y8N6</accession>
<name>A0AAE1Y8N6_9LAMI</name>
<keyword evidence="2" id="KW-1185">Reference proteome</keyword>